<evidence type="ECO:0000313" key="3">
    <source>
        <dbReference type="Proteomes" id="UP000709351"/>
    </source>
</evidence>
<protein>
    <submittedName>
        <fullName evidence="2">N-acetylmuramoyl-L-alanine amidase family protein</fullName>
    </submittedName>
</protein>
<evidence type="ECO:0000256" key="1">
    <source>
        <dbReference type="ARBA" id="ARBA00022737"/>
    </source>
</evidence>
<dbReference type="Gene3D" id="2.10.270.10">
    <property type="entry name" value="Cholin Binding"/>
    <property type="match status" value="1"/>
</dbReference>
<name>A0A930DSB8_9FIRM</name>
<organism evidence="2 3">
    <name type="scientific">Oribacterium parvum</name>
    <dbReference type="NCBI Taxonomy" id="1501329"/>
    <lineage>
        <taxon>Bacteria</taxon>
        <taxon>Bacillati</taxon>
        <taxon>Bacillota</taxon>
        <taxon>Clostridia</taxon>
        <taxon>Lachnospirales</taxon>
        <taxon>Lachnospiraceae</taxon>
        <taxon>Oribacterium</taxon>
    </lineage>
</organism>
<dbReference type="InterPro" id="IPR018337">
    <property type="entry name" value="Cell_wall/Cho-bd_repeat"/>
</dbReference>
<accession>A0A930DSB8</accession>
<reference evidence="2" key="1">
    <citation type="submission" date="2020-04" db="EMBL/GenBank/DDBJ databases">
        <title>Deep metagenomics examines the oral microbiome during advanced dental caries in children, revealing novel taxa and co-occurrences with host molecules.</title>
        <authorList>
            <person name="Baker J.L."/>
            <person name="Morton J.T."/>
            <person name="Dinis M."/>
            <person name="Alvarez R."/>
            <person name="Tran N.C."/>
            <person name="Knight R."/>
            <person name="Edlund A."/>
        </authorList>
    </citation>
    <scope>NUCLEOTIDE SEQUENCE</scope>
    <source>
        <strain evidence="2">JCVI_24_bin.2</strain>
    </source>
</reference>
<comment type="caution">
    <text evidence="2">The sequence shown here is derived from an EMBL/GenBank/DDBJ whole genome shotgun (WGS) entry which is preliminary data.</text>
</comment>
<evidence type="ECO:0000313" key="2">
    <source>
        <dbReference type="EMBL" id="MBF1283948.1"/>
    </source>
</evidence>
<gene>
    <name evidence="2" type="ORF">HXM93_05385</name>
</gene>
<keyword evidence="1" id="KW-0677">Repeat</keyword>
<dbReference type="EMBL" id="JABZRD010000307">
    <property type="protein sequence ID" value="MBF1283948.1"/>
    <property type="molecule type" value="Genomic_DNA"/>
</dbReference>
<dbReference type="Proteomes" id="UP000709351">
    <property type="component" value="Unassembled WGS sequence"/>
</dbReference>
<proteinExistence type="predicted"/>
<sequence>INGWWKNSRGDWFYLNPDFKGRMHIGWLKYKEDWYFLDRNGAMLRGFQNINGKTYFFVEDGRMLSNTDVEGRHLGADGAAT</sequence>
<dbReference type="SUPFAM" id="SSF69360">
    <property type="entry name" value="Cell wall binding repeat"/>
    <property type="match status" value="1"/>
</dbReference>
<feature type="non-terminal residue" evidence="2">
    <location>
        <position position="1"/>
    </location>
</feature>
<dbReference type="Pfam" id="PF01473">
    <property type="entry name" value="Choline_bind_1"/>
    <property type="match status" value="3"/>
</dbReference>
<dbReference type="AlphaFoldDB" id="A0A930DSB8"/>